<dbReference type="GO" id="GO:0003723">
    <property type="term" value="F:RNA binding"/>
    <property type="evidence" value="ECO:0007669"/>
    <property type="project" value="UniProtKB-KW"/>
</dbReference>
<evidence type="ECO:0000313" key="8">
    <source>
        <dbReference type="EMBL" id="ADP77447.1"/>
    </source>
</evidence>
<reference evidence="8 9" key="1">
    <citation type="journal article" date="2010" name="Stand. Genomic Sci.">
        <title>Complete genome sequence of Methanothermus fervidus type strain (V24S).</title>
        <authorList>
            <person name="Anderson I."/>
            <person name="Djao O.D."/>
            <person name="Misra M."/>
            <person name="Chertkov O."/>
            <person name="Nolan M."/>
            <person name="Lucas S."/>
            <person name="Lapidus A."/>
            <person name="Del Rio T.G."/>
            <person name="Tice H."/>
            <person name="Cheng J.F."/>
            <person name="Tapia R."/>
            <person name="Han C."/>
            <person name="Goodwin L."/>
            <person name="Pitluck S."/>
            <person name="Liolios K."/>
            <person name="Ivanova N."/>
            <person name="Mavromatis K."/>
            <person name="Mikhailova N."/>
            <person name="Pati A."/>
            <person name="Brambilla E."/>
            <person name="Chen A."/>
            <person name="Palaniappan K."/>
            <person name="Land M."/>
            <person name="Hauser L."/>
            <person name="Chang Y.J."/>
            <person name="Jeffries C.D."/>
            <person name="Sikorski J."/>
            <person name="Spring S."/>
            <person name="Rohde M."/>
            <person name="Eichinger K."/>
            <person name="Huber H."/>
            <person name="Wirth R."/>
            <person name="Goker M."/>
            <person name="Detter J.C."/>
            <person name="Woyke T."/>
            <person name="Bristow J."/>
            <person name="Eisen J.A."/>
            <person name="Markowitz V."/>
            <person name="Hugenholtz P."/>
            <person name="Klenk H.P."/>
            <person name="Kyrpides N.C."/>
        </authorList>
    </citation>
    <scope>NUCLEOTIDE SEQUENCE [LARGE SCALE GENOMIC DNA]</scope>
    <source>
        <strain evidence="9">ATCC 43054 / DSM 2088 / JCM 10308 / V24 S</strain>
    </source>
</reference>
<dbReference type="STRING" id="523846.Mfer_0648"/>
<keyword evidence="1 6" id="KW-0806">Transcription termination</keyword>
<keyword evidence="9" id="KW-1185">Reference proteome</keyword>
<dbReference type="PANTHER" id="PTHR22648:SF0">
    <property type="entry name" value="TRANSCRIPTION TERMINATION_ANTITERMINATION PROTEIN NUSA"/>
    <property type="match status" value="1"/>
</dbReference>
<evidence type="ECO:0000256" key="1">
    <source>
        <dbReference type="ARBA" id="ARBA00022472"/>
    </source>
</evidence>
<dbReference type="InterPro" id="IPR010212">
    <property type="entry name" value="NusA_arc"/>
</dbReference>
<dbReference type="SUPFAM" id="SSF54814">
    <property type="entry name" value="Prokaryotic type KH domain (KH-domain type II)"/>
    <property type="match status" value="2"/>
</dbReference>
<dbReference type="HOGENOM" id="CLU_131906_0_0_2"/>
<evidence type="ECO:0000256" key="3">
    <source>
        <dbReference type="ARBA" id="ARBA00022884"/>
    </source>
</evidence>
<dbReference type="EMBL" id="CP002278">
    <property type="protein sequence ID" value="ADP77447.1"/>
    <property type="molecule type" value="Genomic_DNA"/>
</dbReference>
<keyword evidence="2 6" id="KW-0963">Cytoplasm</keyword>
<name>E3GYR5_METFV</name>
<feature type="domain" description="K Homology" evidence="7">
    <location>
        <begin position="32"/>
        <end position="99"/>
    </location>
</feature>
<dbReference type="Proteomes" id="UP000002315">
    <property type="component" value="Chromosome"/>
</dbReference>
<evidence type="ECO:0000259" key="7">
    <source>
        <dbReference type="SMART" id="SM00322"/>
    </source>
</evidence>
<sequence>MTIKFTTDEIRYIALFESLTGAAVKDCIIDEKRGKVTFLVKKGDMGLAIGRRGSTIAKVRKTLDKGVEVLEHSDDPVEFISNILSPAKLKSIRILQKENGEKIATVKADARNKRIIIGKGGQNIKRAKILAKRHHNISNIIVK</sequence>
<dbReference type="Gene3D" id="3.30.300.20">
    <property type="match status" value="2"/>
</dbReference>
<dbReference type="HAMAP" id="MF_00945_A">
    <property type="entry name" value="NusA_A"/>
    <property type="match status" value="1"/>
</dbReference>
<dbReference type="InterPro" id="IPR004087">
    <property type="entry name" value="KH_dom"/>
</dbReference>
<dbReference type="OrthoDB" id="4116at2157"/>
<comment type="subcellular location">
    <subcellularLocation>
        <location evidence="6">Cytoplasm</location>
    </subcellularLocation>
</comment>
<comment type="function">
    <text evidence="6">Participates in transcription termination.</text>
</comment>
<keyword evidence="3" id="KW-0694">RNA-binding</keyword>
<evidence type="ECO:0000256" key="4">
    <source>
        <dbReference type="ARBA" id="ARBA00023015"/>
    </source>
</evidence>
<dbReference type="CDD" id="cd22530">
    <property type="entry name" value="KH-II_NusA_arch_rpt1"/>
    <property type="match status" value="1"/>
</dbReference>
<dbReference type="Pfam" id="PF07650">
    <property type="entry name" value="KH_2"/>
    <property type="match status" value="1"/>
</dbReference>
<protein>
    <recommendedName>
        <fullName evidence="6">Probable transcription termination protein NusA</fullName>
    </recommendedName>
</protein>
<dbReference type="SMART" id="SM00322">
    <property type="entry name" value="KH"/>
    <property type="match status" value="1"/>
</dbReference>
<dbReference type="NCBIfam" id="TIGR01952">
    <property type="entry name" value="nusA_arch"/>
    <property type="match status" value="1"/>
</dbReference>
<keyword evidence="4 6" id="KW-0805">Transcription regulation</keyword>
<dbReference type="KEGG" id="mfv:Mfer_0648"/>
<comment type="similarity">
    <text evidence="6">Belongs to the NusA family.</text>
</comment>
<dbReference type="PANTHER" id="PTHR22648">
    <property type="entry name" value="TRANSCRIPTION TERMINATION FACTOR NUSA"/>
    <property type="match status" value="1"/>
</dbReference>
<proteinExistence type="inferred from homology"/>
<evidence type="ECO:0000313" key="9">
    <source>
        <dbReference type="Proteomes" id="UP000002315"/>
    </source>
</evidence>
<organism evidence="8 9">
    <name type="scientific">Methanothermus fervidus (strain ATCC 43054 / DSM 2088 / JCM 10308 / V24 S)</name>
    <dbReference type="NCBI Taxonomy" id="523846"/>
    <lineage>
        <taxon>Archaea</taxon>
        <taxon>Methanobacteriati</taxon>
        <taxon>Methanobacteriota</taxon>
        <taxon>Methanomada group</taxon>
        <taxon>Methanobacteria</taxon>
        <taxon>Methanobacteriales</taxon>
        <taxon>Methanothermaceae</taxon>
        <taxon>Methanothermus</taxon>
    </lineage>
</organism>
<dbReference type="InterPro" id="IPR009019">
    <property type="entry name" value="KH_sf_prok-type"/>
</dbReference>
<evidence type="ECO:0000256" key="5">
    <source>
        <dbReference type="ARBA" id="ARBA00023163"/>
    </source>
</evidence>
<keyword evidence="5 6" id="KW-0804">Transcription</keyword>
<dbReference type="InterPro" id="IPR015946">
    <property type="entry name" value="KH_dom-like_a/b"/>
</dbReference>
<dbReference type="InterPro" id="IPR004044">
    <property type="entry name" value="KH_dom_type_2"/>
</dbReference>
<evidence type="ECO:0000256" key="2">
    <source>
        <dbReference type="ARBA" id="ARBA00022490"/>
    </source>
</evidence>
<gene>
    <name evidence="6" type="primary">nusA</name>
    <name evidence="8" type="ordered locus">Mfer_0648</name>
</gene>
<dbReference type="GO" id="GO:0006353">
    <property type="term" value="P:DNA-templated transcription termination"/>
    <property type="evidence" value="ECO:0007669"/>
    <property type="project" value="UniProtKB-UniRule"/>
</dbReference>
<evidence type="ECO:0000256" key="6">
    <source>
        <dbReference type="HAMAP-Rule" id="MF_00945"/>
    </source>
</evidence>
<dbReference type="GO" id="GO:0005829">
    <property type="term" value="C:cytosol"/>
    <property type="evidence" value="ECO:0007669"/>
    <property type="project" value="TreeGrafter"/>
</dbReference>
<dbReference type="CDD" id="cd22531">
    <property type="entry name" value="KH-II_NusA_arch_rpt2"/>
    <property type="match status" value="1"/>
</dbReference>
<accession>E3GYR5</accession>
<dbReference type="GO" id="GO:0031564">
    <property type="term" value="P:transcription antitermination"/>
    <property type="evidence" value="ECO:0007669"/>
    <property type="project" value="InterPro"/>
</dbReference>
<dbReference type="AlphaFoldDB" id="E3GYR5"/>
<dbReference type="InterPro" id="IPR030842">
    <property type="entry name" value="TF_NusA_bacterial"/>
</dbReference>